<dbReference type="AlphaFoldDB" id="D7G977"/>
<gene>
    <name evidence="2" type="ORF">Esi_0096_0011</name>
</gene>
<feature type="region of interest" description="Disordered" evidence="1">
    <location>
        <begin position="341"/>
        <end position="371"/>
    </location>
</feature>
<evidence type="ECO:0008006" key="4">
    <source>
        <dbReference type="Google" id="ProtNLM"/>
    </source>
</evidence>
<organism evidence="2 3">
    <name type="scientific">Ectocarpus siliculosus</name>
    <name type="common">Brown alga</name>
    <name type="synonym">Conferva siliculosa</name>
    <dbReference type="NCBI Taxonomy" id="2880"/>
    <lineage>
        <taxon>Eukaryota</taxon>
        <taxon>Sar</taxon>
        <taxon>Stramenopiles</taxon>
        <taxon>Ochrophyta</taxon>
        <taxon>PX clade</taxon>
        <taxon>Phaeophyceae</taxon>
        <taxon>Ectocarpales</taxon>
        <taxon>Ectocarpaceae</taxon>
        <taxon>Ectocarpus</taxon>
    </lineage>
</organism>
<proteinExistence type="predicted"/>
<evidence type="ECO:0000256" key="1">
    <source>
        <dbReference type="SAM" id="MobiDB-lite"/>
    </source>
</evidence>
<feature type="region of interest" description="Disordered" evidence="1">
    <location>
        <begin position="200"/>
        <end position="257"/>
    </location>
</feature>
<dbReference type="OrthoDB" id="10392309at2759"/>
<sequence>MAKHVPTSADFIARSSRKIQNTLKHRIHTPRASPARKGPLEGLTMRVREDPRGAAELFCGQHGITDAKTIDLLGETLAELHNSSPSSPPSSMHRPSSLTSQYSTQPSPPPLEAEESTWGAPRRGNGGVDEGAASTRGGRSGEQAGRDAEEAVEGALAGTRVEEIARKMRATAEASHDPADPASVFVDLLVNGDPAPLVFRIPPKKAPHRQPRLSDGGVSELQGETGQPQQGREGEEKEEWGMEDAWEEEEENKKEEIAAAAAAWCREFGANRPEEIAFVETEIEKAVESAAEAAEASAAVRPAAATAGVNGRYHAPTAASGAREEGHSAAVSGARELLQRKESELSDKDGVRPKRSDLEDSSSRGKMRRGTVEERLTLSSVLAPDVEKGTSIFWVKVAWKLLDAYPAQMEAARRDGTLLPARVTLRHAACQREVAFVLIVAVLWVARSRRWWLFKRATPAPADYRRRKKGTPLILSRAYRLLARAWGRTRGKNTRGRRTVIPSPGGCKVETPPVCHDRGDVRTGFVGRYFFGRVLRTARGKNVTAARAEVDGDGPASSAAPTIAAKRAPRKGTITPTETAVDTTTAPDVNNDHRSSSYKNDDDDDGDVNGSGESLPGNGWSSSWAEAALFEAGRVAGTFVRVGVIRPLAYFSGRGTKPHTPALPSRTKSKPVSAKSRRRNVIGSNPRRTGIVAPKRPRIDAKECGKTQEKPADIREPLAGFPADVNAQRTFEGADACRMPPSSVAAVKQNQYVPPGCMAGTGRDKAEEVAAKTDSVPGSGSWTSVLDGLSRDPGNRFMQAAVLSSVGKVLAKTDSFEIETHEACDWVRLFKSKKARPQQHHLLAYLWAARAAGHMYQGDITVGGRKLMVLSRQEGSIILSNKALGSKMIGLKGRSGTVVLGTYTDLSKLEARESVTWLADALASAPVR</sequence>
<dbReference type="EMBL" id="FN649755">
    <property type="protein sequence ID" value="CBJ28204.1"/>
    <property type="molecule type" value="Genomic_DNA"/>
</dbReference>
<evidence type="ECO:0000313" key="3">
    <source>
        <dbReference type="Proteomes" id="UP000002630"/>
    </source>
</evidence>
<feature type="compositionally biased region" description="Low complexity" evidence="1">
    <location>
        <begin position="83"/>
        <end position="105"/>
    </location>
</feature>
<feature type="compositionally biased region" description="Acidic residues" evidence="1">
    <location>
        <begin position="236"/>
        <end position="250"/>
    </location>
</feature>
<feature type="region of interest" description="Disordered" evidence="1">
    <location>
        <begin position="80"/>
        <end position="157"/>
    </location>
</feature>
<feature type="compositionally biased region" description="Basic and acidic residues" evidence="1">
    <location>
        <begin position="341"/>
        <end position="363"/>
    </location>
</feature>
<dbReference type="Proteomes" id="UP000002630">
    <property type="component" value="Linkage Group LG30"/>
</dbReference>
<feature type="region of interest" description="Disordered" evidence="1">
    <location>
        <begin position="652"/>
        <end position="692"/>
    </location>
</feature>
<dbReference type="InParanoid" id="D7G977"/>
<evidence type="ECO:0000313" key="2">
    <source>
        <dbReference type="EMBL" id="CBJ28204.1"/>
    </source>
</evidence>
<feature type="compositionally biased region" description="Basic residues" evidence="1">
    <location>
        <begin position="202"/>
        <end position="211"/>
    </location>
</feature>
<feature type="region of interest" description="Disordered" evidence="1">
    <location>
        <begin position="546"/>
        <end position="619"/>
    </location>
</feature>
<keyword evidence="3" id="KW-1185">Reference proteome</keyword>
<dbReference type="Gene3D" id="3.30.450.30">
    <property type="entry name" value="Dynein light chain 2a, cytoplasmic"/>
    <property type="match status" value="1"/>
</dbReference>
<feature type="compositionally biased region" description="Low complexity" evidence="1">
    <location>
        <begin position="573"/>
        <end position="589"/>
    </location>
</feature>
<name>D7G977_ECTSI</name>
<reference evidence="2 3" key="1">
    <citation type="journal article" date="2010" name="Nature">
        <title>The Ectocarpus genome and the independent evolution of multicellularity in brown algae.</title>
        <authorList>
            <person name="Cock J.M."/>
            <person name="Sterck L."/>
            <person name="Rouze P."/>
            <person name="Scornet D."/>
            <person name="Allen A.E."/>
            <person name="Amoutzias G."/>
            <person name="Anthouard V."/>
            <person name="Artiguenave F."/>
            <person name="Aury J.M."/>
            <person name="Badger J.H."/>
            <person name="Beszteri B."/>
            <person name="Billiau K."/>
            <person name="Bonnet E."/>
            <person name="Bothwell J.H."/>
            <person name="Bowler C."/>
            <person name="Boyen C."/>
            <person name="Brownlee C."/>
            <person name="Carrano C.J."/>
            <person name="Charrier B."/>
            <person name="Cho G.Y."/>
            <person name="Coelho S.M."/>
            <person name="Collen J."/>
            <person name="Corre E."/>
            <person name="Da Silva C."/>
            <person name="Delage L."/>
            <person name="Delaroque N."/>
            <person name="Dittami S.M."/>
            <person name="Doulbeau S."/>
            <person name="Elias M."/>
            <person name="Farnham G."/>
            <person name="Gachon C.M."/>
            <person name="Gschloessl B."/>
            <person name="Heesch S."/>
            <person name="Jabbari K."/>
            <person name="Jubin C."/>
            <person name="Kawai H."/>
            <person name="Kimura K."/>
            <person name="Kloareg B."/>
            <person name="Kupper F.C."/>
            <person name="Lang D."/>
            <person name="Le Bail A."/>
            <person name="Leblanc C."/>
            <person name="Lerouge P."/>
            <person name="Lohr M."/>
            <person name="Lopez P.J."/>
            <person name="Martens C."/>
            <person name="Maumus F."/>
            <person name="Michel G."/>
            <person name="Miranda-Saavedra D."/>
            <person name="Morales J."/>
            <person name="Moreau H."/>
            <person name="Motomura T."/>
            <person name="Nagasato C."/>
            <person name="Napoli C.A."/>
            <person name="Nelson D.R."/>
            <person name="Nyvall-Collen P."/>
            <person name="Peters A.F."/>
            <person name="Pommier C."/>
            <person name="Potin P."/>
            <person name="Poulain J."/>
            <person name="Quesneville H."/>
            <person name="Read B."/>
            <person name="Rensing S.A."/>
            <person name="Ritter A."/>
            <person name="Rousvoal S."/>
            <person name="Samanta M."/>
            <person name="Samson G."/>
            <person name="Schroeder D.C."/>
            <person name="Segurens B."/>
            <person name="Strittmatter M."/>
            <person name="Tonon T."/>
            <person name="Tregear J.W."/>
            <person name="Valentin K."/>
            <person name="von Dassow P."/>
            <person name="Yamagishi T."/>
            <person name="Van de Peer Y."/>
            <person name="Wincker P."/>
        </authorList>
    </citation>
    <scope>NUCLEOTIDE SEQUENCE [LARGE SCALE GENOMIC DNA]</scope>
    <source>
        <strain evidence="3">Ec32 / CCAP1310/4</strain>
    </source>
</reference>
<accession>D7G977</accession>
<dbReference type="EMBL" id="FN649201">
    <property type="protein sequence ID" value="CBJ28204.1"/>
    <property type="molecule type" value="Genomic_DNA"/>
</dbReference>
<protein>
    <recommendedName>
        <fullName evidence="4">Profilin</fullName>
    </recommendedName>
</protein>
<feature type="region of interest" description="Disordered" evidence="1">
    <location>
        <begin position="23"/>
        <end position="42"/>
    </location>
</feature>